<proteinExistence type="predicted"/>
<accession>A0A955L4X1</accession>
<organism evidence="1 2">
    <name type="scientific">Candidatus Dojkabacteria bacterium</name>
    <dbReference type="NCBI Taxonomy" id="2099670"/>
    <lineage>
        <taxon>Bacteria</taxon>
        <taxon>Candidatus Dojkabacteria</taxon>
    </lineage>
</organism>
<evidence type="ECO:0000313" key="2">
    <source>
        <dbReference type="Proteomes" id="UP000783287"/>
    </source>
</evidence>
<comment type="caution">
    <text evidence="1">The sequence shown here is derived from an EMBL/GenBank/DDBJ whole genome shotgun (WGS) entry which is preliminary data.</text>
</comment>
<dbReference type="AlphaFoldDB" id="A0A955L4X1"/>
<dbReference type="Proteomes" id="UP000783287">
    <property type="component" value="Unassembled WGS sequence"/>
</dbReference>
<reference evidence="1" key="1">
    <citation type="submission" date="2020-04" db="EMBL/GenBank/DDBJ databases">
        <authorList>
            <person name="Zhang T."/>
        </authorList>
    </citation>
    <scope>NUCLEOTIDE SEQUENCE</scope>
    <source>
        <strain evidence="1">HKST-UBA14</strain>
    </source>
</reference>
<protein>
    <submittedName>
        <fullName evidence="1">Uncharacterized protein</fullName>
    </submittedName>
</protein>
<gene>
    <name evidence="1" type="ORF">KC909_01730</name>
</gene>
<sequence>MSETADNFDPSKFTRLTGGTIETAALRASSLPIWASLLNRLPLPEKAREYLHKFGVDTLPQVKMQLRNQELIVSPDNTILGIETDNHGILGASVFMGEGTEDNKSHRVMLRQEEGLPVPAYIVNEGRFNINLFAPPPRYIPELGAVEYHLATVTVMNEVSAFGDFVHGTSTGYSGGRGQLGLVNWLILNEWAEPGVPLMATRAIEGIHLPEHEDETMVLKMHALREERKEAMEEAGALNGSGLVAVQFYKTYHTVNNYLQKIKLPNLDLNTLLAQLQLSQSSPSYGGSVDFGQNLFMGGGGMKGGDVMRGGGGTGLTGFQTSTKNTLAAFKSTGSEAVGSPILFSVIARDAAEVAVHPTSSVKLVAHRHEEGKQTMQEILSGWSTIPQHIWANA</sequence>
<evidence type="ECO:0000313" key="1">
    <source>
        <dbReference type="EMBL" id="MCA9383061.1"/>
    </source>
</evidence>
<dbReference type="EMBL" id="JAGQLK010000023">
    <property type="protein sequence ID" value="MCA9383061.1"/>
    <property type="molecule type" value="Genomic_DNA"/>
</dbReference>
<reference evidence="1" key="2">
    <citation type="journal article" date="2021" name="Microbiome">
        <title>Successional dynamics and alternative stable states in a saline activated sludge microbial community over 9 years.</title>
        <authorList>
            <person name="Wang Y."/>
            <person name="Ye J."/>
            <person name="Ju F."/>
            <person name="Liu L."/>
            <person name="Boyd J.A."/>
            <person name="Deng Y."/>
            <person name="Parks D.H."/>
            <person name="Jiang X."/>
            <person name="Yin X."/>
            <person name="Woodcroft B.J."/>
            <person name="Tyson G.W."/>
            <person name="Hugenholtz P."/>
            <person name="Polz M.F."/>
            <person name="Zhang T."/>
        </authorList>
    </citation>
    <scope>NUCLEOTIDE SEQUENCE</scope>
    <source>
        <strain evidence="1">HKST-UBA14</strain>
    </source>
</reference>
<name>A0A955L4X1_9BACT</name>